<evidence type="ECO:0000313" key="1">
    <source>
        <dbReference type="EMBL" id="MEQ2270585.1"/>
    </source>
</evidence>
<protein>
    <submittedName>
        <fullName evidence="1">Uncharacterized protein</fullName>
    </submittedName>
</protein>
<accession>A0ABV0WM68</accession>
<organism evidence="1 2">
    <name type="scientific">Xenotaenia resolanae</name>
    <dbReference type="NCBI Taxonomy" id="208358"/>
    <lineage>
        <taxon>Eukaryota</taxon>
        <taxon>Metazoa</taxon>
        <taxon>Chordata</taxon>
        <taxon>Craniata</taxon>
        <taxon>Vertebrata</taxon>
        <taxon>Euteleostomi</taxon>
        <taxon>Actinopterygii</taxon>
        <taxon>Neopterygii</taxon>
        <taxon>Teleostei</taxon>
        <taxon>Neoteleostei</taxon>
        <taxon>Acanthomorphata</taxon>
        <taxon>Ovalentaria</taxon>
        <taxon>Atherinomorphae</taxon>
        <taxon>Cyprinodontiformes</taxon>
        <taxon>Goodeidae</taxon>
        <taxon>Xenotaenia</taxon>
    </lineage>
</organism>
<reference evidence="1 2" key="1">
    <citation type="submission" date="2021-06" db="EMBL/GenBank/DDBJ databases">
        <authorList>
            <person name="Palmer J.M."/>
        </authorList>
    </citation>
    <scope>NUCLEOTIDE SEQUENCE [LARGE SCALE GENOMIC DNA]</scope>
    <source>
        <strain evidence="1 2">XR_2019</strain>
        <tissue evidence="1">Muscle</tissue>
    </source>
</reference>
<name>A0ABV0WM68_9TELE</name>
<evidence type="ECO:0000313" key="2">
    <source>
        <dbReference type="Proteomes" id="UP001444071"/>
    </source>
</evidence>
<proteinExistence type="predicted"/>
<gene>
    <name evidence="1" type="ORF">XENORESO_002235</name>
</gene>
<sequence>MFYEGLRVLLENIIEQTASRRPRNTADRSGRKVLRSLSWGYLIKTITQGLGITQRKKRSPAEVAESVAWPVWNNCKKKATRCPICSLPTSHVGPNKHFTPQFFLSSTLVIDLGAALPFSSATLGDAGATFGSPSCLSVS</sequence>
<comment type="caution">
    <text evidence="1">The sequence shown here is derived from an EMBL/GenBank/DDBJ whole genome shotgun (WGS) entry which is preliminary data.</text>
</comment>
<keyword evidence="2" id="KW-1185">Reference proteome</keyword>
<dbReference type="EMBL" id="JAHRIM010060191">
    <property type="protein sequence ID" value="MEQ2270585.1"/>
    <property type="molecule type" value="Genomic_DNA"/>
</dbReference>
<dbReference type="Proteomes" id="UP001444071">
    <property type="component" value="Unassembled WGS sequence"/>
</dbReference>